<dbReference type="InterPro" id="IPR041700">
    <property type="entry name" value="OMP_b-brl_3"/>
</dbReference>
<dbReference type="Gene3D" id="2.60.40.1120">
    <property type="entry name" value="Carboxypeptidase-like, regulatory domain"/>
    <property type="match status" value="1"/>
</dbReference>
<evidence type="ECO:0000259" key="6">
    <source>
        <dbReference type="Pfam" id="PF14905"/>
    </source>
</evidence>
<organism evidence="7 8">
    <name type="scientific">Gemmatimonas groenlandica</name>
    <dbReference type="NCBI Taxonomy" id="2732249"/>
    <lineage>
        <taxon>Bacteria</taxon>
        <taxon>Pseudomonadati</taxon>
        <taxon>Gemmatimonadota</taxon>
        <taxon>Gemmatimonadia</taxon>
        <taxon>Gemmatimonadales</taxon>
        <taxon>Gemmatimonadaceae</taxon>
        <taxon>Gemmatimonas</taxon>
    </lineage>
</organism>
<gene>
    <name evidence="7" type="ORF">HKW67_17565</name>
</gene>
<evidence type="ECO:0000259" key="5">
    <source>
        <dbReference type="Pfam" id="PF07715"/>
    </source>
</evidence>
<dbReference type="InterPro" id="IPR013784">
    <property type="entry name" value="Carb-bd-like_fold"/>
</dbReference>
<dbReference type="Gene3D" id="2.170.130.10">
    <property type="entry name" value="TonB-dependent receptor, plug domain"/>
    <property type="match status" value="1"/>
</dbReference>
<dbReference type="PANTHER" id="PTHR40980">
    <property type="entry name" value="PLUG DOMAIN-CONTAINING PROTEIN"/>
    <property type="match status" value="1"/>
</dbReference>
<dbReference type="Proteomes" id="UP000500938">
    <property type="component" value="Chromosome"/>
</dbReference>
<evidence type="ECO:0000256" key="2">
    <source>
        <dbReference type="ARBA" id="ARBA00023136"/>
    </source>
</evidence>
<evidence type="ECO:0000256" key="3">
    <source>
        <dbReference type="ARBA" id="ARBA00023237"/>
    </source>
</evidence>
<dbReference type="RefSeq" id="WP_171226628.1">
    <property type="nucleotide sequence ID" value="NZ_CP053085.1"/>
</dbReference>
<dbReference type="Pfam" id="PF07715">
    <property type="entry name" value="Plug"/>
    <property type="match status" value="1"/>
</dbReference>
<feature type="domain" description="Outer membrane protein beta-barrel" evidence="6">
    <location>
        <begin position="401"/>
        <end position="809"/>
    </location>
</feature>
<name>A0A6M4ISN9_9BACT</name>
<dbReference type="AlphaFoldDB" id="A0A6M4ISN9"/>
<dbReference type="SUPFAM" id="SSF49452">
    <property type="entry name" value="Starch-binding domain-like"/>
    <property type="match status" value="1"/>
</dbReference>
<keyword evidence="7" id="KW-0675">Receptor</keyword>
<sequence length="811" mass="90145">MTLRSVLSLILSLCLAQATFTPAAFAQSPANGVTLFGKVQDAQTKAALPFLTLQMQTEKDSAFVSGRLTNEQGAFTFTGLKKGTYVLVVRSIGYQPIRQRVLIGELSAFLDLGAILMVKEVRVLGDVKVTANADAVAGTMDKKTFTVSDNISQSGGSVLQAMSTLPGVTVAQDGKVQVRGSDKVVVLIDGKQTALTGFGSQNGLDNLPASALERIEIINNPSAKFDANASAGIINLIFKKQEQEGFNGKIGVMGGAGALWVKKENLPTIRPQYQGTPKFNPSVAVNYRKGATNSFLQADWLYSPTLNKNEFSTRTYDDGTVIIQQIKRNRRTDYATLNGGVDHTFDERNTFSVSGLFNREKILDNGDNPYFSGTLQNRYRLWQFLEDEVKYTAFGSAVLTHKFQEPGHSLVFTSNYSFHREDEKYFFTNTVPSFVGTDAFKLLSDEHVVDFNADYTKPLKQGRVEAGFKGRYRSIPVNMQFFAGRNSPLDTGAGGWATYRETIPALYGTYVFESQRVELEGGVRFEQVQVDYDVNPDHNTYKSDGYRYFQPFPNVRAAYKFDDANKLSLFFNRRVDRPNEVDIRIFPKYDEPELIKVGNPALQPQYSTSSELGYKTSWSKGSVYASAYHRIVDGTITRIATQAPGSVLLYNVFQNGGRSRSTGTEVVWQQTISRRLSLSANANAFRRNIDAFAVVNQYPVPVLYAAERQTLTSGNGKLNATIKLPHDWQTQISQVYLAPDLLPQGRIGSRYSLDLGMKKSVQQGRGEIVVNATDLLNTMQAERTIRGTNFRLVSTDYLETQVVRVGYSWKF</sequence>
<dbReference type="Gene3D" id="2.40.170.20">
    <property type="entry name" value="TonB-dependent receptor, beta-barrel domain"/>
    <property type="match status" value="1"/>
</dbReference>
<feature type="chain" id="PRO_5026709165" evidence="4">
    <location>
        <begin position="27"/>
        <end position="811"/>
    </location>
</feature>
<protein>
    <submittedName>
        <fullName evidence="7">TonB-dependent receptor</fullName>
    </submittedName>
</protein>
<evidence type="ECO:0000313" key="8">
    <source>
        <dbReference type="Proteomes" id="UP000500938"/>
    </source>
</evidence>
<dbReference type="SUPFAM" id="SSF56935">
    <property type="entry name" value="Porins"/>
    <property type="match status" value="1"/>
</dbReference>
<dbReference type="InterPro" id="IPR012910">
    <property type="entry name" value="Plug_dom"/>
</dbReference>
<evidence type="ECO:0000256" key="4">
    <source>
        <dbReference type="SAM" id="SignalP"/>
    </source>
</evidence>
<dbReference type="InterPro" id="IPR036942">
    <property type="entry name" value="Beta-barrel_TonB_sf"/>
</dbReference>
<proteinExistence type="predicted"/>
<dbReference type="GO" id="GO:0009279">
    <property type="term" value="C:cell outer membrane"/>
    <property type="evidence" value="ECO:0007669"/>
    <property type="project" value="UniProtKB-SubCell"/>
</dbReference>
<dbReference type="Pfam" id="PF14905">
    <property type="entry name" value="OMP_b-brl_3"/>
    <property type="match status" value="1"/>
</dbReference>
<keyword evidence="8" id="KW-1185">Reference proteome</keyword>
<feature type="signal peptide" evidence="4">
    <location>
        <begin position="1"/>
        <end position="26"/>
    </location>
</feature>
<comment type="subcellular location">
    <subcellularLocation>
        <location evidence="1">Cell outer membrane</location>
    </subcellularLocation>
</comment>
<reference evidence="7 8" key="1">
    <citation type="submission" date="2020-05" db="EMBL/GenBank/DDBJ databases">
        <title>Complete genome sequence of Gemmatimonas greenlandica TET16.</title>
        <authorList>
            <person name="Zeng Y."/>
        </authorList>
    </citation>
    <scope>NUCLEOTIDE SEQUENCE [LARGE SCALE GENOMIC DNA]</scope>
    <source>
        <strain evidence="7 8">TET16</strain>
    </source>
</reference>
<evidence type="ECO:0000313" key="7">
    <source>
        <dbReference type="EMBL" id="QJR37195.1"/>
    </source>
</evidence>
<keyword evidence="2" id="KW-0472">Membrane</keyword>
<keyword evidence="3" id="KW-0998">Cell outer membrane</keyword>
<dbReference type="EMBL" id="CP053085">
    <property type="protein sequence ID" value="QJR37195.1"/>
    <property type="molecule type" value="Genomic_DNA"/>
</dbReference>
<dbReference type="PANTHER" id="PTHR40980:SF4">
    <property type="entry name" value="TONB-DEPENDENT RECEPTOR-LIKE BETA-BARREL DOMAIN-CONTAINING PROTEIN"/>
    <property type="match status" value="1"/>
</dbReference>
<feature type="domain" description="TonB-dependent receptor plug" evidence="5">
    <location>
        <begin position="152"/>
        <end position="233"/>
    </location>
</feature>
<dbReference type="KEGG" id="ggr:HKW67_17565"/>
<evidence type="ECO:0000256" key="1">
    <source>
        <dbReference type="ARBA" id="ARBA00004442"/>
    </source>
</evidence>
<keyword evidence="4" id="KW-0732">Signal</keyword>
<dbReference type="InterPro" id="IPR037066">
    <property type="entry name" value="Plug_dom_sf"/>
</dbReference>
<dbReference type="Pfam" id="PF13620">
    <property type="entry name" value="CarboxypepD_reg"/>
    <property type="match status" value="1"/>
</dbReference>
<accession>A0A6M4ISN9</accession>
<dbReference type="GO" id="GO:0030246">
    <property type="term" value="F:carbohydrate binding"/>
    <property type="evidence" value="ECO:0007669"/>
    <property type="project" value="InterPro"/>
</dbReference>